<dbReference type="EnsemblPlants" id="QL06p009545:mrna">
    <property type="protein sequence ID" value="QL06p009545:mrna"/>
    <property type="gene ID" value="QL06p009545"/>
</dbReference>
<keyword evidence="2" id="KW-1185">Reference proteome</keyword>
<proteinExistence type="predicted"/>
<dbReference type="InParanoid" id="A0A7N2LWJ1"/>
<accession>A0A7N2LWJ1</accession>
<dbReference type="Proteomes" id="UP000594261">
    <property type="component" value="Chromosome 6"/>
</dbReference>
<evidence type="ECO:0000313" key="1">
    <source>
        <dbReference type="EnsemblPlants" id="QL06p009545:mrna"/>
    </source>
</evidence>
<organism evidence="1 2">
    <name type="scientific">Quercus lobata</name>
    <name type="common">Valley oak</name>
    <dbReference type="NCBI Taxonomy" id="97700"/>
    <lineage>
        <taxon>Eukaryota</taxon>
        <taxon>Viridiplantae</taxon>
        <taxon>Streptophyta</taxon>
        <taxon>Embryophyta</taxon>
        <taxon>Tracheophyta</taxon>
        <taxon>Spermatophyta</taxon>
        <taxon>Magnoliopsida</taxon>
        <taxon>eudicotyledons</taxon>
        <taxon>Gunneridae</taxon>
        <taxon>Pentapetalae</taxon>
        <taxon>rosids</taxon>
        <taxon>fabids</taxon>
        <taxon>Fagales</taxon>
        <taxon>Fagaceae</taxon>
        <taxon>Quercus</taxon>
    </lineage>
</organism>
<name>A0A7N2LWJ1_QUELO</name>
<sequence length="129" mass="15423">METKSDKKNWMDMVKDKCNMKDSLFFPSIGKSRDGVRIRERLDRALATPEWISLFPLAKLYHLSSSVSDHAPLVLRMTPKPRSRRQKKLFRFESMWLKDQRCEQVVIDAWEKRAIFSRRTRSTELFRAM</sequence>
<evidence type="ECO:0000313" key="2">
    <source>
        <dbReference type="Proteomes" id="UP000594261"/>
    </source>
</evidence>
<dbReference type="EMBL" id="LRBV02000006">
    <property type="status" value="NOT_ANNOTATED_CDS"/>
    <property type="molecule type" value="Genomic_DNA"/>
</dbReference>
<dbReference type="InterPro" id="IPR036691">
    <property type="entry name" value="Endo/exonu/phosph_ase_sf"/>
</dbReference>
<reference evidence="1 2" key="1">
    <citation type="journal article" date="2016" name="G3 (Bethesda)">
        <title>First Draft Assembly and Annotation of the Genome of a California Endemic Oak Quercus lobata Nee (Fagaceae).</title>
        <authorList>
            <person name="Sork V.L."/>
            <person name="Fitz-Gibbon S.T."/>
            <person name="Puiu D."/>
            <person name="Crepeau M."/>
            <person name="Gugger P.F."/>
            <person name="Sherman R."/>
            <person name="Stevens K."/>
            <person name="Langley C.H."/>
            <person name="Pellegrini M."/>
            <person name="Salzberg S.L."/>
        </authorList>
    </citation>
    <scope>NUCLEOTIDE SEQUENCE [LARGE SCALE GENOMIC DNA]</scope>
    <source>
        <strain evidence="1 2">cv. SW786</strain>
    </source>
</reference>
<dbReference type="OMA" id="CETIIQE"/>
<dbReference type="SUPFAM" id="SSF56219">
    <property type="entry name" value="DNase I-like"/>
    <property type="match status" value="1"/>
</dbReference>
<dbReference type="Gramene" id="QL06p009545:mrna">
    <property type="protein sequence ID" value="QL06p009545:mrna"/>
    <property type="gene ID" value="QL06p009545"/>
</dbReference>
<dbReference type="PANTHER" id="PTHR33710">
    <property type="entry name" value="BNAC02G09200D PROTEIN"/>
    <property type="match status" value="1"/>
</dbReference>
<dbReference type="PANTHER" id="PTHR33710:SF71">
    <property type="entry name" value="ENDONUCLEASE_EXONUCLEASE_PHOSPHATASE DOMAIN-CONTAINING PROTEIN"/>
    <property type="match status" value="1"/>
</dbReference>
<protein>
    <recommendedName>
        <fullName evidence="3">Endonuclease/exonuclease/phosphatase</fullName>
    </recommendedName>
</protein>
<dbReference type="AlphaFoldDB" id="A0A7N2LWJ1"/>
<evidence type="ECO:0008006" key="3">
    <source>
        <dbReference type="Google" id="ProtNLM"/>
    </source>
</evidence>
<reference evidence="1" key="2">
    <citation type="submission" date="2021-01" db="UniProtKB">
        <authorList>
            <consortium name="EnsemblPlants"/>
        </authorList>
    </citation>
    <scope>IDENTIFICATION</scope>
</reference>